<organism evidence="2 3">
    <name type="scientific">Boudabousia tangfeifanii</name>
    <dbReference type="NCBI Taxonomy" id="1912795"/>
    <lineage>
        <taxon>Bacteria</taxon>
        <taxon>Bacillati</taxon>
        <taxon>Actinomycetota</taxon>
        <taxon>Actinomycetes</taxon>
        <taxon>Actinomycetales</taxon>
        <taxon>Actinomycetaceae</taxon>
        <taxon>Boudabousia</taxon>
    </lineage>
</organism>
<evidence type="ECO:0000313" key="3">
    <source>
        <dbReference type="Proteomes" id="UP000176288"/>
    </source>
</evidence>
<evidence type="ECO:0000256" key="1">
    <source>
        <dbReference type="SAM" id="SignalP"/>
    </source>
</evidence>
<accession>A0A1D9ML22</accession>
<evidence type="ECO:0008006" key="4">
    <source>
        <dbReference type="Google" id="ProtNLM"/>
    </source>
</evidence>
<keyword evidence="3" id="KW-1185">Reference proteome</keyword>
<dbReference type="EMBL" id="CP017812">
    <property type="protein sequence ID" value="AOZ73071.1"/>
    <property type="molecule type" value="Genomic_DNA"/>
</dbReference>
<sequence length="161" mass="18141">MKYIKIFLALATSTAVILGTSGCSSELSDQSTSSERKILSYDQIQKEYQDSVKNLEWPQGYIAPNKMEGEEKGGAYQSGYGDSRASLYFECAWEKEWLKTYTTDKGRANNALKQLEKVPQMGYMSPQRADDATRRVFADYLNRAKMGDPSGFQENVEVNCP</sequence>
<reference evidence="2 3" key="1">
    <citation type="submission" date="2016-10" db="EMBL/GenBank/DDBJ databases">
        <title>Actinomyces aegypiusis sp. nov., isolated from the Aegypius monachus in Qinghai Tibet Plateau China.</title>
        <authorList>
            <person name="Wang Y."/>
        </authorList>
    </citation>
    <scope>NUCLEOTIDE SEQUENCE [LARGE SCALE GENOMIC DNA]</scope>
    <source>
        <strain evidence="2 3">VUL4_3</strain>
    </source>
</reference>
<dbReference type="AlphaFoldDB" id="A0A1D9ML22"/>
<dbReference type="KEGG" id="avu:BK816_07025"/>
<dbReference type="RefSeq" id="WP_071164535.1">
    <property type="nucleotide sequence ID" value="NZ_CP017812.1"/>
</dbReference>
<dbReference type="STRING" id="1912795.BK816_07025"/>
<evidence type="ECO:0000313" key="2">
    <source>
        <dbReference type="EMBL" id="AOZ73071.1"/>
    </source>
</evidence>
<feature type="signal peptide" evidence="1">
    <location>
        <begin position="1"/>
        <end position="18"/>
    </location>
</feature>
<gene>
    <name evidence="2" type="ORF">BK816_07025</name>
</gene>
<dbReference type="OrthoDB" id="1696406at2"/>
<dbReference type="PROSITE" id="PS51257">
    <property type="entry name" value="PROKAR_LIPOPROTEIN"/>
    <property type="match status" value="1"/>
</dbReference>
<protein>
    <recommendedName>
        <fullName evidence="4">Lipoprotein</fullName>
    </recommendedName>
</protein>
<name>A0A1D9ML22_9ACTO</name>
<dbReference type="Proteomes" id="UP000176288">
    <property type="component" value="Chromosome"/>
</dbReference>
<feature type="chain" id="PRO_5038553348" description="Lipoprotein" evidence="1">
    <location>
        <begin position="19"/>
        <end position="161"/>
    </location>
</feature>
<keyword evidence="1" id="KW-0732">Signal</keyword>
<proteinExistence type="predicted"/>